<gene>
    <name evidence="16" type="ORF">PRK78_007533</name>
</gene>
<evidence type="ECO:0000256" key="2">
    <source>
        <dbReference type="ARBA" id="ARBA00004613"/>
    </source>
</evidence>
<evidence type="ECO:0000256" key="8">
    <source>
        <dbReference type="ARBA" id="ARBA00022825"/>
    </source>
</evidence>
<dbReference type="Pfam" id="PF00082">
    <property type="entry name" value="Peptidase_S8"/>
    <property type="match status" value="1"/>
</dbReference>
<evidence type="ECO:0000256" key="10">
    <source>
        <dbReference type="ARBA" id="ARBA00023145"/>
    </source>
</evidence>
<dbReference type="SUPFAM" id="SSF52743">
    <property type="entry name" value="Subtilisin-like"/>
    <property type="match status" value="1"/>
</dbReference>
<dbReference type="InterPro" id="IPR036852">
    <property type="entry name" value="Peptidase_S8/S53_dom_sf"/>
</dbReference>
<dbReference type="GO" id="GO:0004252">
    <property type="term" value="F:serine-type endopeptidase activity"/>
    <property type="evidence" value="ECO:0007669"/>
    <property type="project" value="InterPro"/>
</dbReference>
<comment type="similarity">
    <text evidence="3 12">Belongs to the peptidase S8 family.</text>
</comment>
<keyword evidence="11" id="KW-0325">Glycoprotein</keyword>
<dbReference type="Proteomes" id="UP001219355">
    <property type="component" value="Chromosome 5"/>
</dbReference>
<keyword evidence="10" id="KW-0865">Zymogen</keyword>
<dbReference type="InterPro" id="IPR000209">
    <property type="entry name" value="Peptidase_S8/S53_dom"/>
</dbReference>
<organism evidence="16 17">
    <name type="scientific">Emydomyces testavorans</name>
    <dbReference type="NCBI Taxonomy" id="2070801"/>
    <lineage>
        <taxon>Eukaryota</taxon>
        <taxon>Fungi</taxon>
        <taxon>Dikarya</taxon>
        <taxon>Ascomycota</taxon>
        <taxon>Pezizomycotina</taxon>
        <taxon>Eurotiomycetes</taxon>
        <taxon>Eurotiomycetidae</taxon>
        <taxon>Onygenales</taxon>
        <taxon>Nannizziopsiaceae</taxon>
        <taxon>Emydomyces</taxon>
    </lineage>
</organism>
<sequence length="290" mass="30981">MGFFKSVAITFAVLSAIDAASLLSVADRKDIIPDSYIVVLKESVSPRDFESHVTWASNIHNETLAKPGSSATSGLKYVYDINGWHAYSGSFNRDTLDKILKNDDVDYVEQDSEVHLNAWVTQRNAPSWGLGRISHRERGNRDFVYDDKAGQGITIYGVDSGIDIRHPDFGGRAVWGTNTVGGPNTDGNGHGTHTAGTFAGNAYGVAKKAKIVAVKVLNDRGSGSWSGIIQGINWSVSHARRNNALGKAVMNLSLGGNRMNAVNQAATNAQNAGIFLAVAAGNFNASATAW</sequence>
<evidence type="ECO:0000313" key="16">
    <source>
        <dbReference type="EMBL" id="WEW62033.1"/>
    </source>
</evidence>
<keyword evidence="5" id="KW-0645">Protease</keyword>
<evidence type="ECO:0000256" key="1">
    <source>
        <dbReference type="ARBA" id="ARBA00002101"/>
    </source>
</evidence>
<name>A0AAF0DPF8_9EURO</name>
<evidence type="ECO:0000259" key="14">
    <source>
        <dbReference type="Pfam" id="PF00082"/>
    </source>
</evidence>
<proteinExistence type="inferred from homology"/>
<reference evidence="16" key="1">
    <citation type="submission" date="2023-03" db="EMBL/GenBank/DDBJ databases">
        <title>Emydomyces testavorans Genome Sequence.</title>
        <authorList>
            <person name="Hoyer L."/>
        </authorList>
    </citation>
    <scope>NUCLEOTIDE SEQUENCE</scope>
    <source>
        <strain evidence="16">16-2883</strain>
    </source>
</reference>
<feature type="domain" description="Peptidase S8/S53" evidence="14">
    <location>
        <begin position="150"/>
        <end position="283"/>
    </location>
</feature>
<evidence type="ECO:0000313" key="17">
    <source>
        <dbReference type="Proteomes" id="UP001219355"/>
    </source>
</evidence>
<evidence type="ECO:0000256" key="12">
    <source>
        <dbReference type="PROSITE-ProRule" id="PRU01240"/>
    </source>
</evidence>
<dbReference type="SUPFAM" id="SSF54897">
    <property type="entry name" value="Protease propeptides/inhibitors"/>
    <property type="match status" value="1"/>
</dbReference>
<evidence type="ECO:0000259" key="15">
    <source>
        <dbReference type="Pfam" id="PF05922"/>
    </source>
</evidence>
<comment type="function">
    <text evidence="1">Secreted subtilisin-like serine protease with keratinolytic activity that contributes to pathogenicity.</text>
</comment>
<feature type="signal peptide" evidence="13">
    <location>
        <begin position="1"/>
        <end position="19"/>
    </location>
</feature>
<dbReference type="EMBL" id="CP120631">
    <property type="protein sequence ID" value="WEW62033.1"/>
    <property type="molecule type" value="Genomic_DNA"/>
</dbReference>
<evidence type="ECO:0000256" key="11">
    <source>
        <dbReference type="ARBA" id="ARBA00023180"/>
    </source>
</evidence>
<keyword evidence="4" id="KW-0964">Secreted</keyword>
<keyword evidence="6 13" id="KW-0732">Signal</keyword>
<evidence type="ECO:0000256" key="3">
    <source>
        <dbReference type="ARBA" id="ARBA00011073"/>
    </source>
</evidence>
<dbReference type="InterPro" id="IPR010259">
    <property type="entry name" value="S8pro/Inhibitor_I9"/>
</dbReference>
<keyword evidence="9" id="KW-0843">Virulence</keyword>
<dbReference type="Pfam" id="PF05922">
    <property type="entry name" value="Inhibitor_I9"/>
    <property type="match status" value="1"/>
</dbReference>
<dbReference type="Gene3D" id="3.40.50.200">
    <property type="entry name" value="Peptidase S8/S53 domain"/>
    <property type="match status" value="1"/>
</dbReference>
<dbReference type="Gene3D" id="3.30.70.80">
    <property type="entry name" value="Peptidase S8 propeptide/proteinase inhibitor I9"/>
    <property type="match status" value="1"/>
</dbReference>
<dbReference type="GO" id="GO:0005576">
    <property type="term" value="C:extracellular region"/>
    <property type="evidence" value="ECO:0007669"/>
    <property type="project" value="UniProtKB-SubCell"/>
</dbReference>
<dbReference type="InterPro" id="IPR050131">
    <property type="entry name" value="Peptidase_S8_subtilisin-like"/>
</dbReference>
<protein>
    <submittedName>
        <fullName evidence="16">Uncharacterized protein</fullName>
    </submittedName>
</protein>
<comment type="subcellular location">
    <subcellularLocation>
        <location evidence="2">Secreted</location>
    </subcellularLocation>
</comment>
<accession>A0AAF0DPF8</accession>
<evidence type="ECO:0000256" key="7">
    <source>
        <dbReference type="ARBA" id="ARBA00022801"/>
    </source>
</evidence>
<dbReference type="InterPro" id="IPR037045">
    <property type="entry name" value="S8pro/Inhibitor_I9_sf"/>
</dbReference>
<dbReference type="PANTHER" id="PTHR43806">
    <property type="entry name" value="PEPTIDASE S8"/>
    <property type="match status" value="1"/>
</dbReference>
<evidence type="ECO:0000256" key="4">
    <source>
        <dbReference type="ARBA" id="ARBA00022525"/>
    </source>
</evidence>
<evidence type="ECO:0000256" key="13">
    <source>
        <dbReference type="SAM" id="SignalP"/>
    </source>
</evidence>
<keyword evidence="7" id="KW-0378">Hydrolase</keyword>
<feature type="chain" id="PRO_5042172824" evidence="13">
    <location>
        <begin position="20"/>
        <end position="290"/>
    </location>
</feature>
<evidence type="ECO:0000256" key="9">
    <source>
        <dbReference type="ARBA" id="ARBA00023026"/>
    </source>
</evidence>
<dbReference type="PANTHER" id="PTHR43806:SF11">
    <property type="entry name" value="CEREVISIN-RELATED"/>
    <property type="match status" value="1"/>
</dbReference>
<evidence type="ECO:0000256" key="6">
    <source>
        <dbReference type="ARBA" id="ARBA00022729"/>
    </source>
</evidence>
<dbReference type="PROSITE" id="PS51892">
    <property type="entry name" value="SUBTILASE"/>
    <property type="match status" value="1"/>
</dbReference>
<feature type="domain" description="Inhibitor I9" evidence="15">
    <location>
        <begin position="35"/>
        <end position="116"/>
    </location>
</feature>
<keyword evidence="17" id="KW-1185">Reference proteome</keyword>
<dbReference type="AlphaFoldDB" id="A0AAF0DPF8"/>
<dbReference type="InterPro" id="IPR015500">
    <property type="entry name" value="Peptidase_S8_subtilisin-rel"/>
</dbReference>
<comment type="caution">
    <text evidence="12">Lacks conserved residue(s) required for the propagation of feature annotation.</text>
</comment>
<dbReference type="GO" id="GO:0006508">
    <property type="term" value="P:proteolysis"/>
    <property type="evidence" value="ECO:0007669"/>
    <property type="project" value="UniProtKB-KW"/>
</dbReference>
<evidence type="ECO:0000256" key="5">
    <source>
        <dbReference type="ARBA" id="ARBA00022670"/>
    </source>
</evidence>
<dbReference type="PRINTS" id="PR00723">
    <property type="entry name" value="SUBTILISIN"/>
</dbReference>
<keyword evidence="8" id="KW-0720">Serine protease</keyword>